<protein>
    <submittedName>
        <fullName evidence="2">Uncharacterized protein</fullName>
    </submittedName>
</protein>
<keyword evidence="3" id="KW-1185">Reference proteome</keyword>
<name>A0A6A6QR09_9PEZI</name>
<dbReference type="EMBL" id="MU004190">
    <property type="protein sequence ID" value="KAF2494825.1"/>
    <property type="molecule type" value="Genomic_DNA"/>
</dbReference>
<dbReference type="AlphaFoldDB" id="A0A6A6QR09"/>
<accession>A0A6A6QR09</accession>
<dbReference type="Proteomes" id="UP000799750">
    <property type="component" value="Unassembled WGS sequence"/>
</dbReference>
<feature type="region of interest" description="Disordered" evidence="1">
    <location>
        <begin position="1"/>
        <end position="77"/>
    </location>
</feature>
<organism evidence="2 3">
    <name type="scientific">Lophium mytilinum</name>
    <dbReference type="NCBI Taxonomy" id="390894"/>
    <lineage>
        <taxon>Eukaryota</taxon>
        <taxon>Fungi</taxon>
        <taxon>Dikarya</taxon>
        <taxon>Ascomycota</taxon>
        <taxon>Pezizomycotina</taxon>
        <taxon>Dothideomycetes</taxon>
        <taxon>Pleosporomycetidae</taxon>
        <taxon>Mytilinidiales</taxon>
        <taxon>Mytilinidiaceae</taxon>
        <taxon>Lophium</taxon>
    </lineage>
</organism>
<evidence type="ECO:0000313" key="3">
    <source>
        <dbReference type="Proteomes" id="UP000799750"/>
    </source>
</evidence>
<evidence type="ECO:0000313" key="2">
    <source>
        <dbReference type="EMBL" id="KAF2494825.1"/>
    </source>
</evidence>
<sequence>MKGFFQKAKDQVASLLQKDPKVPPPVPATRPSIFGDGTQKDLKIPPPKSIHTLPSTNQMDPPSPSEDADDTIEVNRDSLEMFGELAAGEWLSESPDGDNGSRQEQVEAILSEALERIQQRIPDGTMFSVPDLVQEIRDAMGEIESDREDEEHIRDLEQQLEASKQRYRYLKFMHDWDEEDIPKAKEAVVKAKKDYDAAQELFLEEERKEPHGEKTLAAKKECYAAYDRWMEGREKVAKLEEELEEARKW</sequence>
<evidence type="ECO:0000256" key="1">
    <source>
        <dbReference type="SAM" id="MobiDB-lite"/>
    </source>
</evidence>
<dbReference type="OrthoDB" id="10666015at2759"/>
<proteinExistence type="predicted"/>
<gene>
    <name evidence="2" type="ORF">BU16DRAFT_618807</name>
</gene>
<reference evidence="2" key="1">
    <citation type="journal article" date="2020" name="Stud. Mycol.">
        <title>101 Dothideomycetes genomes: a test case for predicting lifestyles and emergence of pathogens.</title>
        <authorList>
            <person name="Haridas S."/>
            <person name="Albert R."/>
            <person name="Binder M."/>
            <person name="Bloem J."/>
            <person name="Labutti K."/>
            <person name="Salamov A."/>
            <person name="Andreopoulos B."/>
            <person name="Baker S."/>
            <person name="Barry K."/>
            <person name="Bills G."/>
            <person name="Bluhm B."/>
            <person name="Cannon C."/>
            <person name="Castanera R."/>
            <person name="Culley D."/>
            <person name="Daum C."/>
            <person name="Ezra D."/>
            <person name="Gonzalez J."/>
            <person name="Henrissat B."/>
            <person name="Kuo A."/>
            <person name="Liang C."/>
            <person name="Lipzen A."/>
            <person name="Lutzoni F."/>
            <person name="Magnuson J."/>
            <person name="Mondo S."/>
            <person name="Nolan M."/>
            <person name="Ohm R."/>
            <person name="Pangilinan J."/>
            <person name="Park H.-J."/>
            <person name="Ramirez L."/>
            <person name="Alfaro M."/>
            <person name="Sun H."/>
            <person name="Tritt A."/>
            <person name="Yoshinaga Y."/>
            <person name="Zwiers L.-H."/>
            <person name="Turgeon B."/>
            <person name="Goodwin S."/>
            <person name="Spatafora J."/>
            <person name="Crous P."/>
            <person name="Grigoriev I."/>
        </authorList>
    </citation>
    <scope>NUCLEOTIDE SEQUENCE</scope>
    <source>
        <strain evidence="2">CBS 269.34</strain>
    </source>
</reference>